<evidence type="ECO:0000259" key="9">
    <source>
        <dbReference type="Pfam" id="PF00999"/>
    </source>
</evidence>
<comment type="subcellular location">
    <subcellularLocation>
        <location evidence="1">Membrane</location>
        <topology evidence="1">Multi-pass membrane protein</topology>
    </subcellularLocation>
</comment>
<evidence type="ECO:0000256" key="5">
    <source>
        <dbReference type="ARBA" id="ARBA00022989"/>
    </source>
</evidence>
<feature type="transmembrane region" description="Helical" evidence="8">
    <location>
        <begin position="127"/>
        <end position="145"/>
    </location>
</feature>
<organism evidence="10 11">
    <name type="scientific">Chitinophaga pollutisoli</name>
    <dbReference type="NCBI Taxonomy" id="3133966"/>
    <lineage>
        <taxon>Bacteria</taxon>
        <taxon>Pseudomonadati</taxon>
        <taxon>Bacteroidota</taxon>
        <taxon>Chitinophagia</taxon>
        <taxon>Chitinophagales</taxon>
        <taxon>Chitinophagaceae</taxon>
        <taxon>Chitinophaga</taxon>
    </lineage>
</organism>
<feature type="transmembrane region" description="Helical" evidence="8">
    <location>
        <begin position="306"/>
        <end position="334"/>
    </location>
</feature>
<dbReference type="InterPro" id="IPR038770">
    <property type="entry name" value="Na+/solute_symporter_sf"/>
</dbReference>
<reference evidence="11" key="1">
    <citation type="submission" date="2024-03" db="EMBL/GenBank/DDBJ databases">
        <title>Chitinophaga horti sp. nov., isolated from garden soil.</title>
        <authorList>
            <person name="Lee D.S."/>
            <person name="Han D.M."/>
            <person name="Baek J.H."/>
            <person name="Choi D.G."/>
            <person name="Jeon J.H."/>
            <person name="Jeon C.O."/>
        </authorList>
    </citation>
    <scope>NUCLEOTIDE SEQUENCE [LARGE SCALE GENOMIC DNA]</scope>
    <source>
        <strain evidence="11">GPA1</strain>
    </source>
</reference>
<feature type="transmembrane region" description="Helical" evidence="8">
    <location>
        <begin position="369"/>
        <end position="387"/>
    </location>
</feature>
<feature type="transmembrane region" description="Helical" evidence="8">
    <location>
        <begin position="98"/>
        <end position="121"/>
    </location>
</feature>
<feature type="transmembrane region" description="Helical" evidence="8">
    <location>
        <begin position="68"/>
        <end position="86"/>
    </location>
</feature>
<evidence type="ECO:0000313" key="11">
    <source>
        <dbReference type="Proteomes" id="UP001485459"/>
    </source>
</evidence>
<feature type="transmembrane region" description="Helical" evidence="8">
    <location>
        <begin position="20"/>
        <end position="36"/>
    </location>
</feature>
<keyword evidence="7 8" id="KW-0472">Membrane</keyword>
<sequence>MMKGLVLLLNISLPLKDPVPIFSLVLFIILLAPIILRKFRIPSIIGLILAGMAIGDHGFRIIEQGSIKLFGNAGLLYIMFLAGLELDMTEFRKNRHRSAVFGAFTFFIPLALGYVLCTYVLHFNLMATLLISSMFATHTLVAYPLASRLGINKNEAVTVAVGGTIITDTAVLLILAIITGAQTGHLDTAFWLRLGISLTIFAVVVMYGFPMVGRWFFKKIKDDKTSHFIFVLALVFLAAFLAELAGVEGIIGAFLAGLALNQLIPHTSPLMNRVEFVGNAIFIPFFLISVGMIVDLKVLLKGPEALIIAGSLTAMALLSKWLAAFFTQLVFGYTPTQRNVIFGLSSAHAAATIAVVLIGYNMGIINENVLNGTVVLILVTCMVSSFVTENAGRRLAIVEADRKPEFSGGPERFLIPIAQPERMEPLLDFALMVKQPGNPAPVYPLVVVQDDEEAREKIHLSNKMMEKAVIHAAASESNLQVVTRVDLNVTDGISRAVKELLISDVILAWSEKNSATDRIFGTIFGSTTDNVLQSVWENVYICDFHSPINTTKNLALILPRNAEYELGFAHYMEKIVLLAKQAGARIVAYCGKGTQTAVEKFVTEAKASVEISFKTLENPEDFLVIARSVTADDLIVVVSARRGTLSFQPYLEGIPAKMIRHFRENNIILIYPEQRTAENSEPGMQDEDISLMPIQEQLRNFQKLKRAVQKIFKNENGKQEGE</sequence>
<evidence type="ECO:0000256" key="8">
    <source>
        <dbReference type="SAM" id="Phobius"/>
    </source>
</evidence>
<keyword evidence="6" id="KW-0406">Ion transport</keyword>
<feature type="transmembrane region" description="Helical" evidence="8">
    <location>
        <begin position="276"/>
        <end position="294"/>
    </location>
</feature>
<evidence type="ECO:0000256" key="1">
    <source>
        <dbReference type="ARBA" id="ARBA00004141"/>
    </source>
</evidence>
<feature type="transmembrane region" description="Helical" evidence="8">
    <location>
        <begin position="340"/>
        <end position="362"/>
    </location>
</feature>
<evidence type="ECO:0000256" key="7">
    <source>
        <dbReference type="ARBA" id="ARBA00023136"/>
    </source>
</evidence>
<keyword evidence="2" id="KW-0813">Transport</keyword>
<accession>A0ABZ2YU22</accession>
<name>A0ABZ2YU22_9BACT</name>
<keyword evidence="3" id="KW-0050">Antiport</keyword>
<keyword evidence="11" id="KW-1185">Reference proteome</keyword>
<evidence type="ECO:0000256" key="3">
    <source>
        <dbReference type="ARBA" id="ARBA00022449"/>
    </source>
</evidence>
<dbReference type="InterPro" id="IPR006153">
    <property type="entry name" value="Cation/H_exchanger_TM"/>
</dbReference>
<gene>
    <name evidence="10" type="ORF">WJU16_07610</name>
</gene>
<evidence type="ECO:0000256" key="2">
    <source>
        <dbReference type="ARBA" id="ARBA00022448"/>
    </source>
</evidence>
<feature type="domain" description="Cation/H+ exchanger transmembrane" evidence="9">
    <location>
        <begin position="27"/>
        <end position="387"/>
    </location>
</feature>
<dbReference type="PANTHER" id="PTHR43562">
    <property type="entry name" value="NAPA-TYPE SODIUM/HYDROGEN ANTIPORTER"/>
    <property type="match status" value="1"/>
</dbReference>
<dbReference type="RefSeq" id="WP_341837724.1">
    <property type="nucleotide sequence ID" value="NZ_CP149822.1"/>
</dbReference>
<feature type="transmembrane region" description="Helical" evidence="8">
    <location>
        <begin position="43"/>
        <end position="62"/>
    </location>
</feature>
<dbReference type="Proteomes" id="UP001485459">
    <property type="component" value="Chromosome"/>
</dbReference>
<evidence type="ECO:0000256" key="6">
    <source>
        <dbReference type="ARBA" id="ARBA00023065"/>
    </source>
</evidence>
<evidence type="ECO:0000313" key="10">
    <source>
        <dbReference type="EMBL" id="WZN42897.1"/>
    </source>
</evidence>
<evidence type="ECO:0000256" key="4">
    <source>
        <dbReference type="ARBA" id="ARBA00022692"/>
    </source>
</evidence>
<dbReference type="EMBL" id="CP149822">
    <property type="protein sequence ID" value="WZN42897.1"/>
    <property type="molecule type" value="Genomic_DNA"/>
</dbReference>
<dbReference type="PANTHER" id="PTHR43562:SF4">
    <property type="entry name" value="NA(+)_H(+) ANTIPORTER NHAS5"/>
    <property type="match status" value="1"/>
</dbReference>
<proteinExistence type="predicted"/>
<dbReference type="Gene3D" id="1.20.1530.20">
    <property type="match status" value="1"/>
</dbReference>
<protein>
    <submittedName>
        <fullName evidence="10">Cation:proton antiporter</fullName>
    </submittedName>
</protein>
<dbReference type="Pfam" id="PF00999">
    <property type="entry name" value="Na_H_Exchanger"/>
    <property type="match status" value="1"/>
</dbReference>
<keyword evidence="5 8" id="KW-1133">Transmembrane helix</keyword>
<feature type="transmembrane region" description="Helical" evidence="8">
    <location>
        <begin position="190"/>
        <end position="217"/>
    </location>
</feature>
<keyword evidence="4 8" id="KW-0812">Transmembrane</keyword>
<feature type="transmembrane region" description="Helical" evidence="8">
    <location>
        <begin position="229"/>
        <end position="256"/>
    </location>
</feature>
<feature type="transmembrane region" description="Helical" evidence="8">
    <location>
        <begin position="157"/>
        <end position="178"/>
    </location>
</feature>